<dbReference type="PANTHER" id="PTHR12112:SF39">
    <property type="entry name" value="EG:152A3.5 PROTEIN (FBGN0003116_PN PROTEIN)"/>
    <property type="match status" value="1"/>
</dbReference>
<proteinExistence type="predicted"/>
<dbReference type="SUPFAM" id="SSF64182">
    <property type="entry name" value="DHH phosphoesterases"/>
    <property type="match status" value="1"/>
</dbReference>
<evidence type="ECO:0000313" key="2">
    <source>
        <dbReference type="EMBL" id="KAJ9488631.1"/>
    </source>
</evidence>
<dbReference type="EMBL" id="LACB01000111">
    <property type="protein sequence ID" value="KAJ9488631.1"/>
    <property type="molecule type" value="Genomic_DNA"/>
</dbReference>
<sequence>MICQQMHDQLHDVDPQPYNSSSCGQLHSTNMTLLQFLRQARQLHLRFLSGAQSESPIYVIGNPSADLDSIVSAIIYSYCANNRLPIKSPRPHIPLLNLPNFPAGTELYRLRPEFSAALWSSTNCPSLMSEDHFENTLQSAGNFLREHVMTVADFAQSLEDKHVWKQTLADATLVDWNAFPLPSIDKGSGSLTGLPSVSFRTVGCIDHHIDEDSMPSIDELPEGQPMIIQPGPGSCASLITRELQDRKLWDATPEMVQVAKLALSAVLIDTSNLTAEGKVTDVDRMAVEFLKSQIEGETQAAMDAKGGWNLEAFYKSILYAKQSSLDLLTLDEILDRDYKDWTETSQSSGKTVKIGFCSSVKPIRWILQKAGGPEKFIDAVRSFAASAEKDLDVLVIMTAFTDTNDKFCRELFVGVMHDNEAADKGVKRFVEHSSHHLGLIEWSPLDGEDIPELTGDCLSTLNEESPLWRRLWVQTHAAGSRKQVAPLLRAAVAKL</sequence>
<evidence type="ECO:0000259" key="1">
    <source>
        <dbReference type="SMART" id="SM01131"/>
    </source>
</evidence>
<dbReference type="SMART" id="SM01131">
    <property type="entry name" value="DHHA2"/>
    <property type="match status" value="1"/>
</dbReference>
<dbReference type="Gene3D" id="3.90.1640.10">
    <property type="entry name" value="inorganic pyrophosphatase (n-terminal core)"/>
    <property type="match status" value="1"/>
</dbReference>
<dbReference type="Proteomes" id="UP001227192">
    <property type="component" value="Unassembled WGS sequence"/>
</dbReference>
<evidence type="ECO:0000313" key="3">
    <source>
        <dbReference type="Proteomes" id="UP001227192"/>
    </source>
</evidence>
<comment type="caution">
    <text evidence="2">The sequence shown here is derived from an EMBL/GenBank/DDBJ whole genome shotgun (WGS) entry which is preliminary data.</text>
</comment>
<keyword evidence="3" id="KW-1185">Reference proteome</keyword>
<dbReference type="InterPro" id="IPR004097">
    <property type="entry name" value="DHHA2"/>
</dbReference>
<organism evidence="2 3">
    <name type="scientific">Penicillium thymicola</name>
    <dbReference type="NCBI Taxonomy" id="293382"/>
    <lineage>
        <taxon>Eukaryota</taxon>
        <taxon>Fungi</taxon>
        <taxon>Dikarya</taxon>
        <taxon>Ascomycota</taxon>
        <taxon>Pezizomycotina</taxon>
        <taxon>Eurotiomycetes</taxon>
        <taxon>Eurotiomycetidae</taxon>
        <taxon>Eurotiales</taxon>
        <taxon>Aspergillaceae</taxon>
        <taxon>Penicillium</taxon>
    </lineage>
</organism>
<dbReference type="PANTHER" id="PTHR12112">
    <property type="entry name" value="BNIP - RELATED"/>
    <property type="match status" value="1"/>
</dbReference>
<dbReference type="GO" id="GO:0004309">
    <property type="term" value="F:exopolyphosphatase activity"/>
    <property type="evidence" value="ECO:0007669"/>
    <property type="project" value="TreeGrafter"/>
</dbReference>
<dbReference type="AlphaFoldDB" id="A0AAI9TK79"/>
<dbReference type="InterPro" id="IPR038222">
    <property type="entry name" value="DHHA2_dom_sf"/>
</dbReference>
<gene>
    <name evidence="2" type="ORF">VN97_g4675</name>
</gene>
<reference evidence="2" key="2">
    <citation type="journal article" date="2016" name="Fungal Biol.">
        <title>Ochratoxin A production by Penicillium thymicola.</title>
        <authorList>
            <person name="Nguyen H.D.T."/>
            <person name="McMullin D.R."/>
            <person name="Ponomareva E."/>
            <person name="Riley R."/>
            <person name="Pomraning K.R."/>
            <person name="Baker S.E."/>
            <person name="Seifert K.A."/>
        </authorList>
    </citation>
    <scope>NUCLEOTIDE SEQUENCE</scope>
    <source>
        <strain evidence="2">DAOM 180753</strain>
    </source>
</reference>
<feature type="domain" description="DHHA2" evidence="1">
    <location>
        <begin position="314"/>
        <end position="492"/>
    </location>
</feature>
<dbReference type="Gene3D" id="3.10.310.20">
    <property type="entry name" value="DHHA2 domain"/>
    <property type="match status" value="1"/>
</dbReference>
<protein>
    <recommendedName>
        <fullName evidence="1">DHHA2 domain-containing protein</fullName>
    </recommendedName>
</protein>
<name>A0AAI9TK79_PENTH</name>
<reference evidence="2" key="1">
    <citation type="submission" date="2015-06" db="EMBL/GenBank/DDBJ databases">
        <authorList>
            <person name="Nguyen H."/>
        </authorList>
    </citation>
    <scope>NUCLEOTIDE SEQUENCE</scope>
    <source>
        <strain evidence="2">DAOM 180753</strain>
    </source>
</reference>
<accession>A0AAI9TK79</accession>
<dbReference type="Pfam" id="PF02833">
    <property type="entry name" value="DHHA2"/>
    <property type="match status" value="1"/>
</dbReference>
<dbReference type="GO" id="GO:0005737">
    <property type="term" value="C:cytoplasm"/>
    <property type="evidence" value="ECO:0007669"/>
    <property type="project" value="InterPro"/>
</dbReference>
<dbReference type="InterPro" id="IPR038763">
    <property type="entry name" value="DHH_sf"/>
</dbReference>